<dbReference type="GO" id="GO:0004180">
    <property type="term" value="F:carboxypeptidase activity"/>
    <property type="evidence" value="ECO:0007669"/>
    <property type="project" value="UniProtKB-KW"/>
</dbReference>
<dbReference type="SUPFAM" id="SSF49464">
    <property type="entry name" value="Carboxypeptidase regulatory domain-like"/>
    <property type="match status" value="1"/>
</dbReference>
<keyword evidence="3" id="KW-0645">Protease</keyword>
<organism evidence="3 4">
    <name type="scientific">Aquiflexum gelatinilyticum</name>
    <dbReference type="NCBI Taxonomy" id="2961943"/>
    <lineage>
        <taxon>Bacteria</taxon>
        <taxon>Pseudomonadati</taxon>
        <taxon>Bacteroidota</taxon>
        <taxon>Cytophagia</taxon>
        <taxon>Cytophagales</taxon>
        <taxon>Cyclobacteriaceae</taxon>
        <taxon>Aquiflexum</taxon>
    </lineage>
</organism>
<dbReference type="Pfam" id="PF13715">
    <property type="entry name" value="CarbopepD_reg_2"/>
    <property type="match status" value="1"/>
</dbReference>
<protein>
    <submittedName>
        <fullName evidence="3">Carboxypeptidase-like regulatory domain-containing protein</fullName>
    </submittedName>
</protein>
<dbReference type="Proteomes" id="UP001142175">
    <property type="component" value="Unassembled WGS sequence"/>
</dbReference>
<name>A0A9X2P2Q4_9BACT</name>
<evidence type="ECO:0000313" key="3">
    <source>
        <dbReference type="EMBL" id="MCR9014498.1"/>
    </source>
</evidence>
<dbReference type="Gene3D" id="2.60.40.1120">
    <property type="entry name" value="Carboxypeptidase-like, regulatory domain"/>
    <property type="match status" value="1"/>
</dbReference>
<dbReference type="InterPro" id="IPR008969">
    <property type="entry name" value="CarboxyPept-like_regulatory"/>
</dbReference>
<keyword evidence="3" id="KW-0121">Carboxypeptidase</keyword>
<evidence type="ECO:0000313" key="4">
    <source>
        <dbReference type="Proteomes" id="UP001142175"/>
    </source>
</evidence>
<dbReference type="RefSeq" id="WP_258422374.1">
    <property type="nucleotide sequence ID" value="NZ_JANSUY010000002.1"/>
</dbReference>
<feature type="transmembrane region" description="Helical" evidence="2">
    <location>
        <begin position="12"/>
        <end position="33"/>
    </location>
</feature>
<gene>
    <name evidence="3" type="ORF">NU887_05585</name>
</gene>
<keyword evidence="3" id="KW-0378">Hydrolase</keyword>
<evidence type="ECO:0000256" key="2">
    <source>
        <dbReference type="SAM" id="Phobius"/>
    </source>
</evidence>
<keyword evidence="4" id="KW-1185">Reference proteome</keyword>
<proteinExistence type="predicted"/>
<sequence length="421" mass="48377">MKSYTFEYNLKFLVAFGIIWLGVTTEILAQYSLKGRVVDAETLEPLLFATVFISNSSIGTSTNKSGEFELTIPEGNHELVISYIGFQTFSYAISTKVLRPFYEFRILQETVELEESEVKEKRDKSWYDNLAVFKTLFLGTSVNASNCEIKNPEVLILDGETVPGRLTARAKDILEIENPNLGYNIKYVLTGFEYDKEQGQITYAGYPYFQEENLPKRRQKKVYENREKAYQGSVMHFMRSLYKDEIESSGFKVFATQRVPNPNSQKQASSEIINPDDDSKDEDRPAKQERPVGFKAMDSLDVPFNEPIDPAKLIQKTADGKVFITYNKPVYINFSREIEESSFFPYSLRNLNFTIRNLGSESGESEEKRPGQLSILLLRAKAVQVFENGSYYHPFDLFLQGYMAWEKIGDQLPLEYETDNK</sequence>
<feature type="region of interest" description="Disordered" evidence="1">
    <location>
        <begin position="257"/>
        <end position="292"/>
    </location>
</feature>
<reference evidence="3" key="1">
    <citation type="submission" date="2022-08" db="EMBL/GenBank/DDBJ databases">
        <authorList>
            <person name="Zhang D."/>
        </authorList>
    </citation>
    <scope>NUCLEOTIDE SEQUENCE</scope>
    <source>
        <strain evidence="3">XJ19-11</strain>
    </source>
</reference>
<evidence type="ECO:0000256" key="1">
    <source>
        <dbReference type="SAM" id="MobiDB-lite"/>
    </source>
</evidence>
<keyword evidence="2" id="KW-0472">Membrane</keyword>
<accession>A0A9X2P2Q4</accession>
<keyword evidence="2" id="KW-0812">Transmembrane</keyword>
<dbReference type="AlphaFoldDB" id="A0A9X2P2Q4"/>
<dbReference type="EMBL" id="JANSUY010000002">
    <property type="protein sequence ID" value="MCR9014498.1"/>
    <property type="molecule type" value="Genomic_DNA"/>
</dbReference>
<feature type="compositionally biased region" description="Polar residues" evidence="1">
    <location>
        <begin position="258"/>
        <end position="272"/>
    </location>
</feature>
<comment type="caution">
    <text evidence="3">The sequence shown here is derived from an EMBL/GenBank/DDBJ whole genome shotgun (WGS) entry which is preliminary data.</text>
</comment>
<keyword evidence="2" id="KW-1133">Transmembrane helix</keyword>
<feature type="compositionally biased region" description="Basic and acidic residues" evidence="1">
    <location>
        <begin position="281"/>
        <end position="292"/>
    </location>
</feature>